<dbReference type="PANTHER" id="PTHR44196">
    <property type="entry name" value="DEHYDROGENASE/REDUCTASE SDR FAMILY MEMBER 7B"/>
    <property type="match status" value="1"/>
</dbReference>
<dbReference type="AlphaFoldDB" id="A0A846XG92"/>
<dbReference type="PANTHER" id="PTHR44196:SF1">
    <property type="entry name" value="DEHYDROGENASE_REDUCTASE SDR FAMILY MEMBER 7B"/>
    <property type="match status" value="1"/>
</dbReference>
<evidence type="ECO:0000313" key="6">
    <source>
        <dbReference type="Proteomes" id="UP000565715"/>
    </source>
</evidence>
<name>A0A846XG92_9NOCA</name>
<dbReference type="Gene3D" id="3.40.50.720">
    <property type="entry name" value="NAD(P)-binding Rossmann-like Domain"/>
    <property type="match status" value="1"/>
</dbReference>
<gene>
    <name evidence="5" type="ORF">HGA13_07425</name>
</gene>
<dbReference type="SUPFAM" id="SSF51735">
    <property type="entry name" value="NAD(P)-binding Rossmann-fold domains"/>
    <property type="match status" value="1"/>
</dbReference>
<protein>
    <submittedName>
        <fullName evidence="5">SDR family NAD(P)-dependent oxidoreductase</fullName>
    </submittedName>
</protein>
<reference evidence="5 6" key="1">
    <citation type="submission" date="2020-04" db="EMBL/GenBank/DDBJ databases">
        <title>MicrobeNet Type strains.</title>
        <authorList>
            <person name="Nicholson A.C."/>
        </authorList>
    </citation>
    <scope>NUCLEOTIDE SEQUENCE [LARGE SCALE GENOMIC DNA]</scope>
    <source>
        <strain evidence="5 6">DSM 45078</strain>
    </source>
</reference>
<keyword evidence="2" id="KW-0560">Oxidoreductase</keyword>
<dbReference type="EMBL" id="JAAXOO010000002">
    <property type="protein sequence ID" value="NKY32904.1"/>
    <property type="molecule type" value="Genomic_DNA"/>
</dbReference>
<dbReference type="Proteomes" id="UP000565715">
    <property type="component" value="Unassembled WGS sequence"/>
</dbReference>
<dbReference type="Pfam" id="PF00106">
    <property type="entry name" value="adh_short"/>
    <property type="match status" value="1"/>
</dbReference>
<dbReference type="InterPro" id="IPR020904">
    <property type="entry name" value="Sc_DH/Rdtase_CS"/>
</dbReference>
<accession>A0A846XG92</accession>
<sequence length="231" mass="23745">MDREPVSELNNARILVFGASGGLGAPITTKLARAGARLAVSGRNTDALTATGAHIIAADLRHVDSARTVLAEAADKLGGLDGIVIAAGVVAFGPAAELDDDVVDDLLIVNYLAPLRIIREALTVLEPAGFVLNISAVVADQPVAGMSAYSASKAAISAFVASVRIEARRSTIRVIDVRPPHTETGLATHAIAGNAPHLPTGLTPDQVAERIVAAIVNDETDVPPPEFTTSS</sequence>
<dbReference type="PROSITE" id="PS00061">
    <property type="entry name" value="ADH_SHORT"/>
    <property type="match status" value="1"/>
</dbReference>
<evidence type="ECO:0000313" key="5">
    <source>
        <dbReference type="EMBL" id="NKY32904.1"/>
    </source>
</evidence>
<dbReference type="InterPro" id="IPR002347">
    <property type="entry name" value="SDR_fam"/>
</dbReference>
<dbReference type="GO" id="GO:0016020">
    <property type="term" value="C:membrane"/>
    <property type="evidence" value="ECO:0007669"/>
    <property type="project" value="TreeGrafter"/>
</dbReference>
<dbReference type="InterPro" id="IPR036291">
    <property type="entry name" value="NAD(P)-bd_dom_sf"/>
</dbReference>
<comment type="caution">
    <text evidence="5">The sequence shown here is derived from an EMBL/GenBank/DDBJ whole genome shotgun (WGS) entry which is preliminary data.</text>
</comment>
<dbReference type="RefSeq" id="WP_068048721.1">
    <property type="nucleotide sequence ID" value="NZ_JAAXOO010000002.1"/>
</dbReference>
<dbReference type="SMART" id="SM00822">
    <property type="entry name" value="PKS_KR"/>
    <property type="match status" value="1"/>
</dbReference>
<organism evidence="5 6">
    <name type="scientific">Nocardia speluncae</name>
    <dbReference type="NCBI Taxonomy" id="419477"/>
    <lineage>
        <taxon>Bacteria</taxon>
        <taxon>Bacillati</taxon>
        <taxon>Actinomycetota</taxon>
        <taxon>Actinomycetes</taxon>
        <taxon>Mycobacteriales</taxon>
        <taxon>Nocardiaceae</taxon>
        <taxon>Nocardia</taxon>
    </lineage>
</organism>
<dbReference type="PRINTS" id="PR00080">
    <property type="entry name" value="SDRFAMILY"/>
</dbReference>
<evidence type="ECO:0000259" key="4">
    <source>
        <dbReference type="SMART" id="SM00822"/>
    </source>
</evidence>
<dbReference type="GO" id="GO:0016491">
    <property type="term" value="F:oxidoreductase activity"/>
    <property type="evidence" value="ECO:0007669"/>
    <property type="project" value="UniProtKB-KW"/>
</dbReference>
<comment type="similarity">
    <text evidence="1 3">Belongs to the short-chain dehydrogenases/reductases (SDR) family.</text>
</comment>
<evidence type="ECO:0000256" key="2">
    <source>
        <dbReference type="ARBA" id="ARBA00023002"/>
    </source>
</evidence>
<evidence type="ECO:0000256" key="1">
    <source>
        <dbReference type="ARBA" id="ARBA00006484"/>
    </source>
</evidence>
<feature type="domain" description="Ketoreductase" evidence="4">
    <location>
        <begin position="12"/>
        <end position="178"/>
    </location>
</feature>
<evidence type="ECO:0000256" key="3">
    <source>
        <dbReference type="RuleBase" id="RU000363"/>
    </source>
</evidence>
<proteinExistence type="inferred from homology"/>
<keyword evidence="6" id="KW-1185">Reference proteome</keyword>
<dbReference type="InterPro" id="IPR057326">
    <property type="entry name" value="KR_dom"/>
</dbReference>
<dbReference type="PRINTS" id="PR00081">
    <property type="entry name" value="GDHRDH"/>
</dbReference>